<dbReference type="Proteomes" id="UP000317178">
    <property type="component" value="Chromosome"/>
</dbReference>
<evidence type="ECO:0000313" key="2">
    <source>
        <dbReference type="Proteomes" id="UP000317178"/>
    </source>
</evidence>
<keyword evidence="2" id="KW-1185">Reference proteome</keyword>
<dbReference type="EMBL" id="CP036281">
    <property type="protein sequence ID" value="QDU82760.1"/>
    <property type="molecule type" value="Genomic_DNA"/>
</dbReference>
<reference evidence="1 2" key="1">
    <citation type="submission" date="2019-02" db="EMBL/GenBank/DDBJ databases">
        <title>Deep-cultivation of Planctomycetes and their phenomic and genomic characterization uncovers novel biology.</title>
        <authorList>
            <person name="Wiegand S."/>
            <person name="Jogler M."/>
            <person name="Boedeker C."/>
            <person name="Pinto D."/>
            <person name="Vollmers J."/>
            <person name="Rivas-Marin E."/>
            <person name="Kohn T."/>
            <person name="Peeters S.H."/>
            <person name="Heuer A."/>
            <person name="Rast P."/>
            <person name="Oberbeckmann S."/>
            <person name="Bunk B."/>
            <person name="Jeske O."/>
            <person name="Meyerdierks A."/>
            <person name="Storesund J.E."/>
            <person name="Kallscheuer N."/>
            <person name="Luecker S."/>
            <person name="Lage O.M."/>
            <person name="Pohl T."/>
            <person name="Merkel B.J."/>
            <person name="Hornburger P."/>
            <person name="Mueller R.-W."/>
            <person name="Bruemmer F."/>
            <person name="Labrenz M."/>
            <person name="Spormann A.M."/>
            <person name="Op den Camp H."/>
            <person name="Overmann J."/>
            <person name="Amann R."/>
            <person name="Jetten M.S.M."/>
            <person name="Mascher T."/>
            <person name="Medema M.H."/>
            <person name="Devos D.P."/>
            <person name="Kaster A.-K."/>
            <person name="Ovreas L."/>
            <person name="Rohde M."/>
            <person name="Galperin M.Y."/>
            <person name="Jogler C."/>
        </authorList>
    </citation>
    <scope>NUCLEOTIDE SEQUENCE [LARGE SCALE GENOMIC DNA]</scope>
    <source>
        <strain evidence="1 2">Pla110</strain>
    </source>
</reference>
<organism evidence="1 2">
    <name type="scientific">Polystyrenella longa</name>
    <dbReference type="NCBI Taxonomy" id="2528007"/>
    <lineage>
        <taxon>Bacteria</taxon>
        <taxon>Pseudomonadati</taxon>
        <taxon>Planctomycetota</taxon>
        <taxon>Planctomycetia</taxon>
        <taxon>Planctomycetales</taxon>
        <taxon>Planctomycetaceae</taxon>
        <taxon>Polystyrenella</taxon>
    </lineage>
</organism>
<proteinExistence type="predicted"/>
<sequence>MAAIGPEKPLKTVEAISKPGCGCLILYMDRVNVTHQRVLKLLLGYAARTRYGHLECALAVAPYVLCLLK</sequence>
<gene>
    <name evidence="1" type="ORF">Pla110_45220</name>
</gene>
<accession>A0A518CU51</accession>
<protein>
    <submittedName>
        <fullName evidence="1">Uncharacterized protein</fullName>
    </submittedName>
</protein>
<name>A0A518CU51_9PLAN</name>
<dbReference type="AlphaFoldDB" id="A0A518CU51"/>
<evidence type="ECO:0000313" key="1">
    <source>
        <dbReference type="EMBL" id="QDU82760.1"/>
    </source>
</evidence>
<dbReference type="KEGG" id="plon:Pla110_45220"/>